<evidence type="ECO:0000313" key="1">
    <source>
        <dbReference type="EMBL" id="VXD11948.1"/>
    </source>
</evidence>
<dbReference type="RefSeq" id="WP_083623538.1">
    <property type="nucleotide sequence ID" value="NZ_LR735026.1"/>
</dbReference>
<keyword evidence="2" id="KW-1185">Reference proteome</keyword>
<dbReference type="EMBL" id="CZCS02000007">
    <property type="protein sequence ID" value="VXD11948.1"/>
    <property type="molecule type" value="Genomic_DNA"/>
</dbReference>
<dbReference type="AlphaFoldDB" id="A0A7Z9BMF8"/>
<evidence type="ECO:0008006" key="3">
    <source>
        <dbReference type="Google" id="ProtNLM"/>
    </source>
</evidence>
<dbReference type="OrthoDB" id="453003at2"/>
<evidence type="ECO:0000313" key="2">
    <source>
        <dbReference type="Proteomes" id="UP000182190"/>
    </source>
</evidence>
<sequence length="187" mass="21173">MGKNNQSSDPWKLVQPLLEIPSPWVTVIAEQLQDNQGRILEYWRVKKADSVVILTIQNQRLLLPQPMYRPGVGKITLDFPGGRVASEQTPLETVPIIVEKELGIKPCDIDKITPLNHQGWEINSSFSNQKLYGFVAEILPNILVDQDYLGATYPTTILGIEDLLKDLVCLQCRGILLEWKHQFKIGD</sequence>
<dbReference type="InterPro" id="IPR015797">
    <property type="entry name" value="NUDIX_hydrolase-like_dom_sf"/>
</dbReference>
<dbReference type="Gene3D" id="3.90.79.10">
    <property type="entry name" value="Nucleoside Triphosphate Pyrophosphohydrolase"/>
    <property type="match status" value="1"/>
</dbReference>
<dbReference type="SUPFAM" id="SSF55811">
    <property type="entry name" value="Nudix"/>
    <property type="match status" value="1"/>
</dbReference>
<reference evidence="1" key="1">
    <citation type="submission" date="2019-10" db="EMBL/GenBank/DDBJ databases">
        <authorList>
            <consortium name="Genoscope - CEA"/>
            <person name="William W."/>
        </authorList>
    </citation>
    <scope>NUCLEOTIDE SEQUENCE [LARGE SCALE GENOMIC DNA]</scope>
    <source>
        <strain evidence="1">BBR_PRJEB10994</strain>
    </source>
</reference>
<proteinExistence type="predicted"/>
<organism evidence="1 2">
    <name type="scientific">Planktothrix paucivesiculata PCC 9631</name>
    <dbReference type="NCBI Taxonomy" id="671071"/>
    <lineage>
        <taxon>Bacteria</taxon>
        <taxon>Bacillati</taxon>
        <taxon>Cyanobacteriota</taxon>
        <taxon>Cyanophyceae</taxon>
        <taxon>Oscillatoriophycideae</taxon>
        <taxon>Oscillatoriales</taxon>
        <taxon>Microcoleaceae</taxon>
        <taxon>Planktothrix</taxon>
    </lineage>
</organism>
<accession>A0A7Z9BMF8</accession>
<comment type="caution">
    <text evidence="1">The sequence shown here is derived from an EMBL/GenBank/DDBJ whole genome shotgun (WGS) entry which is preliminary data.</text>
</comment>
<dbReference type="Proteomes" id="UP000182190">
    <property type="component" value="Unassembled WGS sequence"/>
</dbReference>
<gene>
    <name evidence="1" type="ORF">PL9631_1040091</name>
</gene>
<protein>
    <recommendedName>
        <fullName evidence="3">NUDIX hydrolase</fullName>
    </recommendedName>
</protein>
<name>A0A7Z9BMF8_9CYAN</name>